<protein>
    <submittedName>
        <fullName evidence="1">Uncharacterized protein</fullName>
    </submittedName>
</protein>
<dbReference type="RefSeq" id="WP_136820018.1">
    <property type="nucleotide sequence ID" value="NZ_BMJX01000002.1"/>
</dbReference>
<reference evidence="1 2" key="1">
    <citation type="submission" date="2019-04" db="EMBL/GenBank/DDBJ databases">
        <title>Sphingobacterium olei sp. nov., isolated from oil-contaminated soil.</title>
        <authorList>
            <person name="Liu B."/>
        </authorList>
    </citation>
    <scope>NUCLEOTIDE SEQUENCE [LARGE SCALE GENOMIC DNA]</scope>
    <source>
        <strain evidence="1 2">Y3L14</strain>
    </source>
</reference>
<dbReference type="PROSITE" id="PS51257">
    <property type="entry name" value="PROKAR_LIPOPROTEIN"/>
    <property type="match status" value="1"/>
</dbReference>
<evidence type="ECO:0000313" key="1">
    <source>
        <dbReference type="EMBL" id="TJY66669.1"/>
    </source>
</evidence>
<gene>
    <name evidence="1" type="ORF">FAZ19_07055</name>
</gene>
<evidence type="ECO:0000313" key="2">
    <source>
        <dbReference type="Proteomes" id="UP000309872"/>
    </source>
</evidence>
<proteinExistence type="predicted"/>
<keyword evidence="2" id="KW-1185">Reference proteome</keyword>
<dbReference type="OrthoDB" id="797256at2"/>
<accession>A0A4V5LYJ0</accession>
<dbReference type="AlphaFoldDB" id="A0A4V5LYJ0"/>
<dbReference type="Proteomes" id="UP000309872">
    <property type="component" value="Unassembled WGS sequence"/>
</dbReference>
<sequence>MIGHFLRVSGLLLLLASLSGCRQDGKHKVDEFYTEKGEWDSARIPFIKPYEAVIVGEKYGWCMNMEALDGGDSMLADIKEATVDNGFILVHTGKTLMLGVEVKESWWIIFPSNKLEKGFTDHPQYLAYLKKLGFKNEPKLHTMDIIANYYEDHDTMNWSALD</sequence>
<dbReference type="EMBL" id="SUKA01000002">
    <property type="protein sequence ID" value="TJY66669.1"/>
    <property type="molecule type" value="Genomic_DNA"/>
</dbReference>
<organism evidence="1 2">
    <name type="scientific">Sphingobacterium alkalisoli</name>
    <dbReference type="NCBI Taxonomy" id="1874115"/>
    <lineage>
        <taxon>Bacteria</taxon>
        <taxon>Pseudomonadati</taxon>
        <taxon>Bacteroidota</taxon>
        <taxon>Sphingobacteriia</taxon>
        <taxon>Sphingobacteriales</taxon>
        <taxon>Sphingobacteriaceae</taxon>
        <taxon>Sphingobacterium</taxon>
    </lineage>
</organism>
<name>A0A4V5LYJ0_9SPHI</name>
<comment type="caution">
    <text evidence="1">The sequence shown here is derived from an EMBL/GenBank/DDBJ whole genome shotgun (WGS) entry which is preliminary data.</text>
</comment>